<accession>A0ABV6BET3</accession>
<dbReference type="SUPFAM" id="SSF56935">
    <property type="entry name" value="Porins"/>
    <property type="match status" value="1"/>
</dbReference>
<dbReference type="Pfam" id="PF07715">
    <property type="entry name" value="Plug"/>
    <property type="match status" value="1"/>
</dbReference>
<keyword evidence="3 8" id="KW-1134">Transmembrane beta strand</keyword>
<keyword evidence="4 8" id="KW-0812">Transmembrane</keyword>
<dbReference type="InterPro" id="IPR000531">
    <property type="entry name" value="Beta-barrel_TonB"/>
</dbReference>
<evidence type="ECO:0000256" key="2">
    <source>
        <dbReference type="ARBA" id="ARBA00022448"/>
    </source>
</evidence>
<evidence type="ECO:0000256" key="5">
    <source>
        <dbReference type="ARBA" id="ARBA00023077"/>
    </source>
</evidence>
<gene>
    <name evidence="13" type="ORF">ACFFJP_13870</name>
</gene>
<comment type="subcellular location">
    <subcellularLocation>
        <location evidence="1 8">Cell outer membrane</location>
        <topology evidence="1 8">Multi-pass membrane protein</topology>
    </subcellularLocation>
</comment>
<feature type="signal peptide" evidence="10">
    <location>
        <begin position="1"/>
        <end position="25"/>
    </location>
</feature>
<dbReference type="PROSITE" id="PS52016">
    <property type="entry name" value="TONB_DEPENDENT_REC_3"/>
    <property type="match status" value="1"/>
</dbReference>
<dbReference type="InterPro" id="IPR037066">
    <property type="entry name" value="Plug_dom_sf"/>
</dbReference>
<dbReference type="InterPro" id="IPR036942">
    <property type="entry name" value="Beta-barrel_TonB_sf"/>
</dbReference>
<evidence type="ECO:0000259" key="12">
    <source>
        <dbReference type="Pfam" id="PF07715"/>
    </source>
</evidence>
<keyword evidence="13" id="KW-0675">Receptor</keyword>
<comment type="caution">
    <text evidence="13">The sequence shown here is derived from an EMBL/GenBank/DDBJ whole genome shotgun (WGS) entry which is preliminary data.</text>
</comment>
<dbReference type="InterPro" id="IPR012910">
    <property type="entry name" value="Plug_dom"/>
</dbReference>
<dbReference type="PANTHER" id="PTHR40980:SF3">
    <property type="entry name" value="TONB-DEPENDENT RECEPTOR-LIKE BETA-BARREL DOMAIN-CONTAINING PROTEIN"/>
    <property type="match status" value="1"/>
</dbReference>
<sequence length="979" mass="107403">MTHPQFRVSLLALSVAMLLSAPALAQTATPANGQAAKEQDIERLEIRGIAASNKQNLNNKRFSEQVVDTITAEDLGKLPDVTITDTLQRIPGVQIRRSAGEGSTVNVRGMPQVTTLLNGEQFLSAGSLTTVQPDFTDIPSALIAGIDVLKSPMANVLSGGISGTLDLKTWRPLDLKPGSTFAFNTELTRGSLSKENDGKVSLFGGYKSDDEKFAAVMTLSYDQNNLANYLNGAILNAMEVIGENEKDKRDFNGDKDNNDTFFTQRYYGVMDRTTERDRIGANASVQYVLSDTLTLTADLFHTQMDDADRKQGLMVDSARGNNWAYSDKFIPRADGPLGGNIYTVSEALYQVRRVSAYSESLTNDRESTNVNLQLDFDNKDNFSGSVRYLRGDASRDHTENVAHAYVTSGAQHGLMRNVGNGVEPVNPRGYGPADIPVQFSRGGKYISLSYPQGFAQDIKRTNLVSTYSENNFHEEATLDVLRADGKYAFELGDIQSVSFGLRTAKRDVERDTFILVAPFKTGNLAADVMWKDSGASLGDTNGDGVANVARGDLTLGRAWYFDELPAGWVHQVNGFGPASSDSFYLINPKALDNPFESQNQLYPGNKKLSDPAKSYGVTQTDHSAYLKLDLDGEIASLPYQANIGAQYIKTDLEILQNLVGSARPCSLCTAAIKAGEELINRDDDTVLPSANLRLDLSDELILRAAYGKTMTNLDFSKLAGGVSVGRTRAGDVLAKEYGVSPDLLVAVSGRQNGNPQLEPWRSTNYNLGLEWYYDSASLVSVGLFRMNIDSFIEKGQVMKGLPDIDGVVRREVPVDTEINGKGGTVKGVEVTWQQSFDFLPGIWSGLGTTLNYTYAPSDSANKDVYGAILPIQDNSENSGNAVLWYEKDGLQLRVAANYRSDRLDSLAIPLGKGVVPIWTQSTVYVDASASYDLFDHSSVYLQVSNLTGEFENNYAQWRDHVIYQNVYEKRWTLGWRSRF</sequence>
<dbReference type="PANTHER" id="PTHR40980">
    <property type="entry name" value="PLUG DOMAIN-CONTAINING PROTEIN"/>
    <property type="match status" value="1"/>
</dbReference>
<organism evidence="13 14">
    <name type="scientific">Rheinheimera tilapiae</name>
    <dbReference type="NCBI Taxonomy" id="875043"/>
    <lineage>
        <taxon>Bacteria</taxon>
        <taxon>Pseudomonadati</taxon>
        <taxon>Pseudomonadota</taxon>
        <taxon>Gammaproteobacteria</taxon>
        <taxon>Chromatiales</taxon>
        <taxon>Chromatiaceae</taxon>
        <taxon>Rheinheimera</taxon>
    </lineage>
</organism>
<dbReference type="RefSeq" id="WP_377245095.1">
    <property type="nucleotide sequence ID" value="NZ_JBHLXP010000003.1"/>
</dbReference>
<dbReference type="Proteomes" id="UP001589813">
    <property type="component" value="Unassembled WGS sequence"/>
</dbReference>
<keyword evidence="6 8" id="KW-0472">Membrane</keyword>
<keyword evidence="10" id="KW-0732">Signal</keyword>
<evidence type="ECO:0000256" key="4">
    <source>
        <dbReference type="ARBA" id="ARBA00022692"/>
    </source>
</evidence>
<evidence type="ECO:0000256" key="1">
    <source>
        <dbReference type="ARBA" id="ARBA00004571"/>
    </source>
</evidence>
<keyword evidence="7 8" id="KW-0998">Cell outer membrane</keyword>
<dbReference type="NCBIfam" id="TIGR01782">
    <property type="entry name" value="TonB-Xanth-Caul"/>
    <property type="match status" value="1"/>
</dbReference>
<evidence type="ECO:0000259" key="11">
    <source>
        <dbReference type="Pfam" id="PF00593"/>
    </source>
</evidence>
<dbReference type="Gene3D" id="2.40.170.20">
    <property type="entry name" value="TonB-dependent receptor, beta-barrel domain"/>
    <property type="match status" value="1"/>
</dbReference>
<reference evidence="13 14" key="1">
    <citation type="submission" date="2024-09" db="EMBL/GenBank/DDBJ databases">
        <authorList>
            <person name="Sun Q."/>
            <person name="Mori K."/>
        </authorList>
    </citation>
    <scope>NUCLEOTIDE SEQUENCE [LARGE SCALE GENOMIC DNA]</scope>
    <source>
        <strain evidence="13 14">KCTC 23315</strain>
    </source>
</reference>
<keyword evidence="2 8" id="KW-0813">Transport</keyword>
<feature type="domain" description="TonB-dependent receptor plug" evidence="12">
    <location>
        <begin position="61"/>
        <end position="160"/>
    </location>
</feature>
<dbReference type="InterPro" id="IPR010104">
    <property type="entry name" value="TonB_rcpt_bac"/>
</dbReference>
<evidence type="ECO:0000313" key="13">
    <source>
        <dbReference type="EMBL" id="MFC0049379.1"/>
    </source>
</evidence>
<name>A0ABV6BET3_9GAMM</name>
<evidence type="ECO:0000256" key="6">
    <source>
        <dbReference type="ARBA" id="ARBA00023136"/>
    </source>
</evidence>
<evidence type="ECO:0000256" key="7">
    <source>
        <dbReference type="ARBA" id="ARBA00023237"/>
    </source>
</evidence>
<dbReference type="Pfam" id="PF00593">
    <property type="entry name" value="TonB_dep_Rec_b-barrel"/>
    <property type="match status" value="1"/>
</dbReference>
<feature type="domain" description="TonB-dependent receptor-like beta-barrel" evidence="11">
    <location>
        <begin position="457"/>
        <end position="946"/>
    </location>
</feature>
<evidence type="ECO:0000313" key="14">
    <source>
        <dbReference type="Proteomes" id="UP001589813"/>
    </source>
</evidence>
<evidence type="ECO:0000256" key="10">
    <source>
        <dbReference type="SAM" id="SignalP"/>
    </source>
</evidence>
<evidence type="ECO:0000256" key="3">
    <source>
        <dbReference type="ARBA" id="ARBA00022452"/>
    </source>
</evidence>
<protein>
    <submittedName>
        <fullName evidence="13">TonB-dependent receptor</fullName>
    </submittedName>
</protein>
<evidence type="ECO:0000256" key="9">
    <source>
        <dbReference type="RuleBase" id="RU003357"/>
    </source>
</evidence>
<comment type="similarity">
    <text evidence="8 9">Belongs to the TonB-dependent receptor family.</text>
</comment>
<proteinExistence type="inferred from homology"/>
<feature type="chain" id="PRO_5047341386" evidence="10">
    <location>
        <begin position="26"/>
        <end position="979"/>
    </location>
</feature>
<dbReference type="Gene3D" id="2.170.130.10">
    <property type="entry name" value="TonB-dependent receptor, plug domain"/>
    <property type="match status" value="1"/>
</dbReference>
<keyword evidence="14" id="KW-1185">Reference proteome</keyword>
<dbReference type="InterPro" id="IPR039426">
    <property type="entry name" value="TonB-dep_rcpt-like"/>
</dbReference>
<dbReference type="EMBL" id="JBHLXP010000003">
    <property type="protein sequence ID" value="MFC0049379.1"/>
    <property type="molecule type" value="Genomic_DNA"/>
</dbReference>
<evidence type="ECO:0000256" key="8">
    <source>
        <dbReference type="PROSITE-ProRule" id="PRU01360"/>
    </source>
</evidence>
<keyword evidence="5 9" id="KW-0798">TonB box</keyword>